<dbReference type="InterPro" id="IPR036097">
    <property type="entry name" value="HisK_dim/P_sf"/>
</dbReference>
<keyword evidence="8" id="KW-0902">Two-component regulatory system</keyword>
<accession>A0A5N7MQ00</accession>
<evidence type="ECO:0000256" key="4">
    <source>
        <dbReference type="ARBA" id="ARBA00022679"/>
    </source>
</evidence>
<dbReference type="SMART" id="SM00388">
    <property type="entry name" value="HisKA"/>
    <property type="match status" value="1"/>
</dbReference>
<keyword evidence="6 11" id="KW-0418">Kinase</keyword>
<dbReference type="InterPro" id="IPR004358">
    <property type="entry name" value="Sig_transdc_His_kin-like_C"/>
</dbReference>
<protein>
    <recommendedName>
        <fullName evidence="2">histidine kinase</fullName>
        <ecNumber evidence="2">2.7.13.3</ecNumber>
    </recommendedName>
</protein>
<feature type="domain" description="Histidine kinase" evidence="10">
    <location>
        <begin position="265"/>
        <end position="470"/>
    </location>
</feature>
<dbReference type="PANTHER" id="PTHR43065:SF10">
    <property type="entry name" value="PEROXIDE STRESS-ACTIVATED HISTIDINE KINASE MAK3"/>
    <property type="match status" value="1"/>
</dbReference>
<dbReference type="Pfam" id="PF00512">
    <property type="entry name" value="HisKA"/>
    <property type="match status" value="1"/>
</dbReference>
<dbReference type="PRINTS" id="PR00344">
    <property type="entry name" value="BCTRLSENSOR"/>
</dbReference>
<proteinExistence type="predicted"/>
<evidence type="ECO:0000313" key="12">
    <source>
        <dbReference type="Proteomes" id="UP000403266"/>
    </source>
</evidence>
<evidence type="ECO:0000256" key="9">
    <source>
        <dbReference type="SAM" id="Phobius"/>
    </source>
</evidence>
<keyword evidence="4" id="KW-0808">Transferase</keyword>
<dbReference type="InterPro" id="IPR036890">
    <property type="entry name" value="HATPase_C_sf"/>
</dbReference>
<dbReference type="SMART" id="SM00387">
    <property type="entry name" value="HATPase_c"/>
    <property type="match status" value="1"/>
</dbReference>
<evidence type="ECO:0000256" key="3">
    <source>
        <dbReference type="ARBA" id="ARBA00022553"/>
    </source>
</evidence>
<evidence type="ECO:0000256" key="7">
    <source>
        <dbReference type="ARBA" id="ARBA00022840"/>
    </source>
</evidence>
<sequence length="470" mass="51157">MSVEADAASLVGAGGAQSTSSSQNFNLLRWFSLLSLLTILITGTAMAAFLTRYLTDSMLRRDAEVTREFIESIVTAEDSFSSFEARQLNGATEALDRFVRHLPTLPDVIGANLYAADQTVLWSSEKSIIGRRFDSNDELEEALQNEIVAESGVFTVQDGKPEHVWLTETFLRNIGERFVEAYLPIRDATGQRVVAVVEIYKLPKTLFRSIDNGVRLVWASAAIMGLVLYGSLFWIVRRANRIMHEQRERLVETETLSVIGEMAAAVAHSIRNPLASIRSAAELAHEEEGSALQQCLQNITSQTDRLDGWIRELLAASRGGVVPVEKVDLNAVIKESLDGVASEMQRRGIALTVNVAPLPPVRGTRAPLAHAIRSIIANAVEAMPQGGHLRVEGRPTGEGQVEIVIADTGVGMPVGVAQRAFKPLFTTKPNGVGLGLALTRRIVERHAGQIELDSREGRGTRVVLNLPVGG</sequence>
<dbReference type="Proteomes" id="UP000403266">
    <property type="component" value="Unassembled WGS sequence"/>
</dbReference>
<keyword evidence="5" id="KW-0547">Nucleotide-binding</keyword>
<keyword evidence="7" id="KW-0067">ATP-binding</keyword>
<evidence type="ECO:0000256" key="1">
    <source>
        <dbReference type="ARBA" id="ARBA00000085"/>
    </source>
</evidence>
<reference evidence="11 12" key="1">
    <citation type="journal article" date="2019" name="Syst. Appl. Microbiol.">
        <title>Microvirga tunisiensis sp. nov., a root nodule symbiotic bacterium isolated from Lupinus micranthus and L. luteus grown in Northern Tunisia.</title>
        <authorList>
            <person name="Msaddak A."/>
            <person name="Rejili M."/>
            <person name="Duran D."/>
            <person name="Mars M."/>
            <person name="Palacios J.M."/>
            <person name="Ruiz-Argueso T."/>
            <person name="Rey L."/>
            <person name="Imperial J."/>
        </authorList>
    </citation>
    <scope>NUCLEOTIDE SEQUENCE [LARGE SCALE GENOMIC DNA]</scope>
    <source>
        <strain evidence="11 12">Lmie10</strain>
    </source>
</reference>
<evidence type="ECO:0000256" key="5">
    <source>
        <dbReference type="ARBA" id="ARBA00022741"/>
    </source>
</evidence>
<dbReference type="Gene3D" id="1.10.287.130">
    <property type="match status" value="1"/>
</dbReference>
<name>A0A5N7MQ00_9HYPH</name>
<dbReference type="EMBL" id="VOSK01000196">
    <property type="protein sequence ID" value="MPR29075.1"/>
    <property type="molecule type" value="Genomic_DNA"/>
</dbReference>
<evidence type="ECO:0000256" key="2">
    <source>
        <dbReference type="ARBA" id="ARBA00012438"/>
    </source>
</evidence>
<dbReference type="AlphaFoldDB" id="A0A5N7MQ00"/>
<evidence type="ECO:0000313" key="11">
    <source>
        <dbReference type="EMBL" id="MPR29075.1"/>
    </source>
</evidence>
<feature type="transmembrane region" description="Helical" evidence="9">
    <location>
        <begin position="216"/>
        <end position="236"/>
    </location>
</feature>
<evidence type="ECO:0000259" key="10">
    <source>
        <dbReference type="PROSITE" id="PS50109"/>
    </source>
</evidence>
<keyword evidence="9" id="KW-0472">Membrane</keyword>
<dbReference type="Pfam" id="PF02518">
    <property type="entry name" value="HATPase_c"/>
    <property type="match status" value="1"/>
</dbReference>
<keyword evidence="12" id="KW-1185">Reference proteome</keyword>
<dbReference type="SUPFAM" id="SSF47384">
    <property type="entry name" value="Homodimeric domain of signal transducing histidine kinase"/>
    <property type="match status" value="1"/>
</dbReference>
<dbReference type="GO" id="GO:0000155">
    <property type="term" value="F:phosphorelay sensor kinase activity"/>
    <property type="evidence" value="ECO:0007669"/>
    <property type="project" value="InterPro"/>
</dbReference>
<dbReference type="InterPro" id="IPR003661">
    <property type="entry name" value="HisK_dim/P_dom"/>
</dbReference>
<dbReference type="EC" id="2.7.13.3" evidence="2"/>
<keyword evidence="3" id="KW-0597">Phosphoprotein</keyword>
<evidence type="ECO:0000256" key="8">
    <source>
        <dbReference type="ARBA" id="ARBA00023012"/>
    </source>
</evidence>
<keyword evidence="9" id="KW-1133">Transmembrane helix</keyword>
<dbReference type="GO" id="GO:0005524">
    <property type="term" value="F:ATP binding"/>
    <property type="evidence" value="ECO:0007669"/>
    <property type="project" value="UniProtKB-KW"/>
</dbReference>
<dbReference type="PANTHER" id="PTHR43065">
    <property type="entry name" value="SENSOR HISTIDINE KINASE"/>
    <property type="match status" value="1"/>
</dbReference>
<dbReference type="InterPro" id="IPR005467">
    <property type="entry name" value="His_kinase_dom"/>
</dbReference>
<gene>
    <name evidence="11" type="ORF">FS320_29160</name>
</gene>
<comment type="caution">
    <text evidence="11">The sequence shown here is derived from an EMBL/GenBank/DDBJ whole genome shotgun (WGS) entry which is preliminary data.</text>
</comment>
<dbReference type="OrthoDB" id="9815750at2"/>
<dbReference type="CDD" id="cd00082">
    <property type="entry name" value="HisKA"/>
    <property type="match status" value="1"/>
</dbReference>
<dbReference type="InterPro" id="IPR003594">
    <property type="entry name" value="HATPase_dom"/>
</dbReference>
<feature type="transmembrane region" description="Helical" evidence="9">
    <location>
        <begin position="30"/>
        <end position="51"/>
    </location>
</feature>
<organism evidence="11 12">
    <name type="scientific">Microvirga tunisiensis</name>
    <dbReference type="NCBI Taxonomy" id="2108360"/>
    <lineage>
        <taxon>Bacteria</taxon>
        <taxon>Pseudomonadati</taxon>
        <taxon>Pseudomonadota</taxon>
        <taxon>Alphaproteobacteria</taxon>
        <taxon>Hyphomicrobiales</taxon>
        <taxon>Methylobacteriaceae</taxon>
        <taxon>Microvirga</taxon>
    </lineage>
</organism>
<keyword evidence="9" id="KW-0812">Transmembrane</keyword>
<dbReference type="PROSITE" id="PS50109">
    <property type="entry name" value="HIS_KIN"/>
    <property type="match status" value="1"/>
</dbReference>
<comment type="catalytic activity">
    <reaction evidence="1">
        <text>ATP + protein L-histidine = ADP + protein N-phospho-L-histidine.</text>
        <dbReference type="EC" id="2.7.13.3"/>
    </reaction>
</comment>
<dbReference type="Gene3D" id="3.30.565.10">
    <property type="entry name" value="Histidine kinase-like ATPase, C-terminal domain"/>
    <property type="match status" value="1"/>
</dbReference>
<dbReference type="RefSeq" id="WP_152715767.1">
    <property type="nucleotide sequence ID" value="NZ_VOSJ01000200.1"/>
</dbReference>
<evidence type="ECO:0000256" key="6">
    <source>
        <dbReference type="ARBA" id="ARBA00022777"/>
    </source>
</evidence>
<dbReference type="SUPFAM" id="SSF55874">
    <property type="entry name" value="ATPase domain of HSP90 chaperone/DNA topoisomerase II/histidine kinase"/>
    <property type="match status" value="1"/>
</dbReference>